<dbReference type="Gene3D" id="1.10.443.10">
    <property type="entry name" value="Intergrase catalytic core"/>
    <property type="match status" value="1"/>
</dbReference>
<dbReference type="Pfam" id="PF12835">
    <property type="entry name" value="Integrase_1"/>
    <property type="match status" value="1"/>
</dbReference>
<reference evidence="4 5" key="1">
    <citation type="submission" date="2020-08" db="EMBL/GenBank/DDBJ databases">
        <title>Genomic Encyclopedia of Type Strains, Phase IV (KMG-IV): sequencing the most valuable type-strain genomes for metagenomic binning, comparative biology and taxonomic classification.</title>
        <authorList>
            <person name="Goeker M."/>
        </authorList>
    </citation>
    <scope>NUCLEOTIDE SEQUENCE [LARGE SCALE GENOMIC DNA]</scope>
    <source>
        <strain evidence="4 5">DSM 25024</strain>
    </source>
</reference>
<dbReference type="Pfam" id="PF12834">
    <property type="entry name" value="Phage_int_SAM_2"/>
    <property type="match status" value="1"/>
</dbReference>
<evidence type="ECO:0000259" key="3">
    <source>
        <dbReference type="Pfam" id="PF12835"/>
    </source>
</evidence>
<feature type="domain" description="Putative integrase N-terminal" evidence="2">
    <location>
        <begin position="1"/>
        <end position="82"/>
    </location>
</feature>
<sequence>MDALAFSLKTMCQHNADGSRMTQAQRARGLGLLAEELRRYGFRLPDAQSLKPKHVNRLVREWQAAGLEPGTIKNRLAWLRWWAMKVNKPGLIPRESADLGVATKTTFKGDRANVIALDAWKAVPDPRMQLAIRLQRAFGLRVEESCKFIVSEADKGGFLALRPSWTKGGRFRTIPVVTASQRALLEEVRRVCGEGSLIPDHLDFIQFRKRLDHASLKAGIANKHSLRHWYAQWRYRTLSGGVLAPAAGGPCHDGLSAAERDRLDAVRMAVSAELGHGRLDVTDAYLGGRWAGKAKR</sequence>
<dbReference type="InterPro" id="IPR024456">
    <property type="entry name" value="Integrase_catalytic_putative"/>
</dbReference>
<dbReference type="EMBL" id="JACIDO010000016">
    <property type="protein sequence ID" value="MBB3938052.1"/>
    <property type="molecule type" value="Genomic_DNA"/>
</dbReference>
<dbReference type="InterPro" id="IPR024457">
    <property type="entry name" value="Putative_integrase_N"/>
</dbReference>
<dbReference type="Proteomes" id="UP000531216">
    <property type="component" value="Unassembled WGS sequence"/>
</dbReference>
<gene>
    <name evidence="4" type="ORF">GGR05_004222</name>
</gene>
<protein>
    <submittedName>
        <fullName evidence="4">Integrase</fullName>
    </submittedName>
</protein>
<dbReference type="GO" id="GO:0003677">
    <property type="term" value="F:DNA binding"/>
    <property type="evidence" value="ECO:0007669"/>
    <property type="project" value="InterPro"/>
</dbReference>
<dbReference type="RefSeq" id="WP_090966258.1">
    <property type="nucleotide sequence ID" value="NZ_FOOA01000026.1"/>
</dbReference>
<keyword evidence="1" id="KW-0233">DNA recombination</keyword>
<dbReference type="GO" id="GO:0015074">
    <property type="term" value="P:DNA integration"/>
    <property type="evidence" value="ECO:0007669"/>
    <property type="project" value="InterPro"/>
</dbReference>
<evidence type="ECO:0000313" key="4">
    <source>
        <dbReference type="EMBL" id="MBB3938052.1"/>
    </source>
</evidence>
<keyword evidence="5" id="KW-1185">Reference proteome</keyword>
<organism evidence="4 5">
    <name type="scientific">Aureimonas phyllosphaerae</name>
    <dbReference type="NCBI Taxonomy" id="1166078"/>
    <lineage>
        <taxon>Bacteria</taxon>
        <taxon>Pseudomonadati</taxon>
        <taxon>Pseudomonadota</taxon>
        <taxon>Alphaproteobacteria</taxon>
        <taxon>Hyphomicrobiales</taxon>
        <taxon>Aurantimonadaceae</taxon>
        <taxon>Aureimonas</taxon>
    </lineage>
</organism>
<evidence type="ECO:0000256" key="1">
    <source>
        <dbReference type="ARBA" id="ARBA00023172"/>
    </source>
</evidence>
<dbReference type="AlphaFoldDB" id="A0A7W6C408"/>
<dbReference type="SUPFAM" id="SSF56349">
    <property type="entry name" value="DNA breaking-rejoining enzymes"/>
    <property type="match status" value="1"/>
</dbReference>
<proteinExistence type="predicted"/>
<dbReference type="InterPro" id="IPR013762">
    <property type="entry name" value="Integrase-like_cat_sf"/>
</dbReference>
<feature type="domain" description="Integrase catalytic" evidence="3">
    <location>
        <begin position="124"/>
        <end position="232"/>
    </location>
</feature>
<dbReference type="OrthoDB" id="5394387at2"/>
<dbReference type="InterPro" id="IPR011010">
    <property type="entry name" value="DNA_brk_join_enz"/>
</dbReference>
<dbReference type="GO" id="GO:0006310">
    <property type="term" value="P:DNA recombination"/>
    <property type="evidence" value="ECO:0007669"/>
    <property type="project" value="UniProtKB-KW"/>
</dbReference>
<evidence type="ECO:0000259" key="2">
    <source>
        <dbReference type="Pfam" id="PF12834"/>
    </source>
</evidence>
<evidence type="ECO:0000313" key="5">
    <source>
        <dbReference type="Proteomes" id="UP000531216"/>
    </source>
</evidence>
<comment type="caution">
    <text evidence="4">The sequence shown here is derived from an EMBL/GenBank/DDBJ whole genome shotgun (WGS) entry which is preliminary data.</text>
</comment>
<name>A0A7W6C408_9HYPH</name>
<accession>A0A7W6C408</accession>